<dbReference type="CDD" id="cd00761">
    <property type="entry name" value="Glyco_tranf_GTA_type"/>
    <property type="match status" value="1"/>
</dbReference>
<dbReference type="InterPro" id="IPR001173">
    <property type="entry name" value="Glyco_trans_2-like"/>
</dbReference>
<keyword evidence="2 4" id="KW-0808">Transferase</keyword>
<sequence>MNTKKKKAIKISIVVPIYNVENDLRNCLDCLIKQTLKDIEIICIDDASTDNSGAILEEYKKLDPRITVIRHKMNRSASIARKEGAFAAKGEYTLFLDPDDSLEKDAAEILYRTAKETDVEILHFGTNIINRGVTEKQVEWYTAFAKPYTDFLYGEEVFTRCFDTQDYRFNIWNKLIKTALCKKAMAYCVDEPLPKAQDLYAYFLIAYFADSYYGIEDKFYNYAFGGGVSGSKEFTEEKFRRHCSQANVAYHIVRFLIGHGALDKHYRAVLHVISNLINDNIASLRACGKAKVPFRAENIFAEAWIEGMLWQKLSEHIFQEQDRPCARLLFEILFKILKNVSIRTRKTIFEHFFTILSVYPNVLDELICEQDIQNKDYMFLQTIAAAIKAKKYAGRYIPVFMATNDNYAPFLGVTLNSLLLNADRYYFYDIYIFHSGIKDYYISKLDSIQEKDVSVRCLNVKSIITSQNLYSSRHYSVEMYHRFLIPELFFFLQKAVYIDCDTIVLDSIHKLYNIDIGNSVLGAARNLLHKEMYDYVVNKLHHDPEKYINSGVLIINCEQFIQQGIKNKCYAFLRDHLSLECPDQDALNICCKDIRLIDAKWNVQWHHLLNKNTARYALVPNDAKIFADALTDIRLLHFTSNKKPWNYLASEYSDLFWDYASTSVFAAETKFKYRDLQDPLNDKIKDLYVKIGKLTKLLEADEAAETVQPKDKKPSIFRKFFDYLRKYGFLCTLVRIFGGRKRAMAYQNKRNQVK</sequence>
<dbReference type="InterPro" id="IPR029044">
    <property type="entry name" value="Nucleotide-diphossugar_trans"/>
</dbReference>
<evidence type="ECO:0000259" key="3">
    <source>
        <dbReference type="Pfam" id="PF00535"/>
    </source>
</evidence>
<reference evidence="4" key="2">
    <citation type="submission" date="2021-04" db="EMBL/GenBank/DDBJ databases">
        <authorList>
            <person name="Gilroy R."/>
        </authorList>
    </citation>
    <scope>NUCLEOTIDE SEQUENCE</scope>
    <source>
        <strain evidence="4">1345</strain>
    </source>
</reference>
<protein>
    <submittedName>
        <fullName evidence="4">Glycosyltransferase</fullName>
        <ecNumber evidence="4">2.4.-.-</ecNumber>
    </submittedName>
</protein>
<evidence type="ECO:0000313" key="4">
    <source>
        <dbReference type="EMBL" id="HIY96192.1"/>
    </source>
</evidence>
<evidence type="ECO:0000256" key="1">
    <source>
        <dbReference type="ARBA" id="ARBA00022676"/>
    </source>
</evidence>
<dbReference type="SUPFAM" id="SSF53448">
    <property type="entry name" value="Nucleotide-diphospho-sugar transferases"/>
    <property type="match status" value="2"/>
</dbReference>
<evidence type="ECO:0000313" key="5">
    <source>
        <dbReference type="Proteomes" id="UP000886750"/>
    </source>
</evidence>
<dbReference type="GO" id="GO:0016757">
    <property type="term" value="F:glycosyltransferase activity"/>
    <property type="evidence" value="ECO:0007669"/>
    <property type="project" value="UniProtKB-KW"/>
</dbReference>
<gene>
    <name evidence="4" type="ORF">H9729_00735</name>
</gene>
<evidence type="ECO:0000256" key="2">
    <source>
        <dbReference type="ARBA" id="ARBA00022679"/>
    </source>
</evidence>
<dbReference type="CDD" id="cd04194">
    <property type="entry name" value="GT8_A4GalT_like"/>
    <property type="match status" value="1"/>
</dbReference>
<dbReference type="Proteomes" id="UP000886750">
    <property type="component" value="Unassembled WGS sequence"/>
</dbReference>
<dbReference type="EMBL" id="DXCQ01000008">
    <property type="protein sequence ID" value="HIY96192.1"/>
    <property type="molecule type" value="Genomic_DNA"/>
</dbReference>
<dbReference type="InterPro" id="IPR002495">
    <property type="entry name" value="Glyco_trans_8"/>
</dbReference>
<organism evidence="4 5">
    <name type="scientific">Candidatus Borkfalkia excrementigallinarum</name>
    <dbReference type="NCBI Taxonomy" id="2838506"/>
    <lineage>
        <taxon>Bacteria</taxon>
        <taxon>Bacillati</taxon>
        <taxon>Bacillota</taxon>
        <taxon>Clostridia</taxon>
        <taxon>Christensenellales</taxon>
        <taxon>Christensenellaceae</taxon>
        <taxon>Candidatus Borkfalkia</taxon>
    </lineage>
</organism>
<dbReference type="PANTHER" id="PTHR22916:SF51">
    <property type="entry name" value="GLYCOSYLTRANSFERASE EPSH-RELATED"/>
    <property type="match status" value="1"/>
</dbReference>
<dbReference type="EC" id="2.4.-.-" evidence="4"/>
<name>A0A9D1ZU39_9FIRM</name>
<dbReference type="Pfam" id="PF00535">
    <property type="entry name" value="Glycos_transf_2"/>
    <property type="match status" value="1"/>
</dbReference>
<proteinExistence type="predicted"/>
<reference evidence="4" key="1">
    <citation type="journal article" date="2021" name="PeerJ">
        <title>Extensive microbial diversity within the chicken gut microbiome revealed by metagenomics and culture.</title>
        <authorList>
            <person name="Gilroy R."/>
            <person name="Ravi A."/>
            <person name="Getino M."/>
            <person name="Pursley I."/>
            <person name="Horton D.L."/>
            <person name="Alikhan N.F."/>
            <person name="Baker D."/>
            <person name="Gharbi K."/>
            <person name="Hall N."/>
            <person name="Watson M."/>
            <person name="Adriaenssens E.M."/>
            <person name="Foster-Nyarko E."/>
            <person name="Jarju S."/>
            <person name="Secka A."/>
            <person name="Antonio M."/>
            <person name="Oren A."/>
            <person name="Chaudhuri R.R."/>
            <person name="La Ragione R."/>
            <person name="Hildebrand F."/>
            <person name="Pallen M.J."/>
        </authorList>
    </citation>
    <scope>NUCLEOTIDE SEQUENCE</scope>
    <source>
        <strain evidence="4">1345</strain>
    </source>
</reference>
<dbReference type="AlphaFoldDB" id="A0A9D1ZU39"/>
<dbReference type="Pfam" id="PF01501">
    <property type="entry name" value="Glyco_transf_8"/>
    <property type="match status" value="1"/>
</dbReference>
<comment type="caution">
    <text evidence="4">The sequence shown here is derived from an EMBL/GenBank/DDBJ whole genome shotgun (WGS) entry which is preliminary data.</text>
</comment>
<feature type="domain" description="Glycosyltransferase 2-like" evidence="3">
    <location>
        <begin position="12"/>
        <end position="170"/>
    </location>
</feature>
<keyword evidence="1 4" id="KW-0328">Glycosyltransferase</keyword>
<dbReference type="Gene3D" id="3.90.550.10">
    <property type="entry name" value="Spore Coat Polysaccharide Biosynthesis Protein SpsA, Chain A"/>
    <property type="match status" value="2"/>
</dbReference>
<dbReference type="PANTHER" id="PTHR22916">
    <property type="entry name" value="GLYCOSYLTRANSFERASE"/>
    <property type="match status" value="1"/>
</dbReference>
<accession>A0A9D1ZU39</accession>